<protein>
    <submittedName>
        <fullName evidence="5">Hypothetical chaperone protein</fullName>
    </submittedName>
</protein>
<organism evidence="5 6">
    <name type="scientific">Sphingomonas carotinifaciens</name>
    <dbReference type="NCBI Taxonomy" id="1166323"/>
    <lineage>
        <taxon>Bacteria</taxon>
        <taxon>Pseudomonadati</taxon>
        <taxon>Pseudomonadota</taxon>
        <taxon>Alphaproteobacteria</taxon>
        <taxon>Sphingomonadales</taxon>
        <taxon>Sphingomonadaceae</taxon>
        <taxon>Sphingomonas</taxon>
    </lineage>
</organism>
<reference evidence="5 6" key="1">
    <citation type="submission" date="2016-10" db="EMBL/GenBank/DDBJ databases">
        <authorList>
            <person name="Varghese N."/>
            <person name="Submissions S."/>
        </authorList>
    </citation>
    <scope>NUCLEOTIDE SEQUENCE [LARGE SCALE GENOMIC DNA]</scope>
    <source>
        <strain evidence="5 6">S7-754</strain>
    </source>
</reference>
<gene>
    <name evidence="5" type="ORF">SAMN05216557_104234</name>
</gene>
<evidence type="ECO:0000256" key="1">
    <source>
        <dbReference type="ARBA" id="ARBA00004496"/>
    </source>
</evidence>
<dbReference type="GO" id="GO:0140662">
    <property type="term" value="F:ATP-dependent protein folding chaperone"/>
    <property type="evidence" value="ECO:0007669"/>
    <property type="project" value="InterPro"/>
</dbReference>
<evidence type="ECO:0000256" key="4">
    <source>
        <dbReference type="ARBA" id="ARBA00022840"/>
    </source>
</evidence>
<evidence type="ECO:0000313" key="5">
    <source>
        <dbReference type="EMBL" id="SDF62000.1"/>
    </source>
</evidence>
<evidence type="ECO:0000256" key="3">
    <source>
        <dbReference type="ARBA" id="ARBA00022741"/>
    </source>
</evidence>
<dbReference type="Gene3D" id="3.30.420.40">
    <property type="match status" value="3"/>
</dbReference>
<dbReference type="EMBL" id="FNBI01000004">
    <property type="protein sequence ID" value="SDF62000.1"/>
    <property type="molecule type" value="Genomic_DNA"/>
</dbReference>
<sequence length="457" mass="49457">MIRDSFVHAAIRAKGARPSFLPDYIPMTAPAAARAIGLDFGTTNTVAALAGPDGEAPSLVRLDTVEGEVFRSALCFWHDEDVRGGLAVEAGPGAIREYLEYPSDSRFLQSFKSTAASRSFDTAPVFEKRFRFEELGRLFLDKLTRHAGGALDRLDRVVVGRPVTYAGSRPDEALARQRYDAMFAGFAREVHYVYEPLAAAFGYAAHLTEPTTLLVADFGGGTSDFSVVRIAEPGAAQRCVPLGHAGVGIAGDRFDARIVDKLVLPFMGKGGKYRSFDKILDIPGGYFADLADWSKLALMRNRRTLAELETLRRTAIDPQPISRMIALIEHELAFPLYDAVGRLKRALTQGHSAHFSFSSEEVVIEAEVLRAEFEGWIAADVARMAGAVDRALAEAGVAEGEIDRVFLTGGTSLVPAVRAIFMERFGAERIGAGGELTSIADGLALIARQDDVAAWTA</sequence>
<keyword evidence="3" id="KW-0547">Nucleotide-binding</keyword>
<dbReference type="InterPro" id="IPR043129">
    <property type="entry name" value="ATPase_NBD"/>
</dbReference>
<dbReference type="GO" id="GO:0005737">
    <property type="term" value="C:cytoplasm"/>
    <property type="evidence" value="ECO:0007669"/>
    <property type="project" value="UniProtKB-SubCell"/>
</dbReference>
<dbReference type="Pfam" id="PF06723">
    <property type="entry name" value="MreB_Mbl"/>
    <property type="match status" value="1"/>
</dbReference>
<evidence type="ECO:0000313" key="6">
    <source>
        <dbReference type="Proteomes" id="UP000323502"/>
    </source>
</evidence>
<dbReference type="InterPro" id="IPR013126">
    <property type="entry name" value="Hsp_70_fam"/>
</dbReference>
<dbReference type="CDD" id="cd10231">
    <property type="entry name" value="ASKHA_NBD_HSP70_YegD-like"/>
    <property type="match status" value="1"/>
</dbReference>
<dbReference type="PANTHER" id="PTHR42749">
    <property type="entry name" value="CELL SHAPE-DETERMINING PROTEIN MREB"/>
    <property type="match status" value="1"/>
</dbReference>
<accession>A0A1G7MLP3</accession>
<dbReference type="InterPro" id="IPR056546">
    <property type="entry name" value="MreB_MamK-like"/>
</dbReference>
<name>A0A1G7MLP3_9SPHN</name>
<dbReference type="InterPro" id="IPR042054">
    <property type="entry name" value="YegD-like"/>
</dbReference>
<dbReference type="SUPFAM" id="SSF53067">
    <property type="entry name" value="Actin-like ATPase domain"/>
    <property type="match status" value="2"/>
</dbReference>
<comment type="subcellular location">
    <subcellularLocation>
        <location evidence="1">Cytoplasm</location>
    </subcellularLocation>
</comment>
<keyword evidence="4" id="KW-0067">ATP-binding</keyword>
<evidence type="ECO:0000256" key="2">
    <source>
        <dbReference type="ARBA" id="ARBA00022490"/>
    </source>
</evidence>
<dbReference type="Proteomes" id="UP000323502">
    <property type="component" value="Unassembled WGS sequence"/>
</dbReference>
<dbReference type="Pfam" id="PF00012">
    <property type="entry name" value="HSP70"/>
    <property type="match status" value="1"/>
</dbReference>
<proteinExistence type="predicted"/>
<dbReference type="GO" id="GO:0005524">
    <property type="term" value="F:ATP binding"/>
    <property type="evidence" value="ECO:0007669"/>
    <property type="project" value="UniProtKB-KW"/>
</dbReference>
<dbReference type="PANTHER" id="PTHR42749:SF1">
    <property type="entry name" value="CELL SHAPE-DETERMINING PROTEIN MREB"/>
    <property type="match status" value="1"/>
</dbReference>
<dbReference type="AlphaFoldDB" id="A0A1G7MLP3"/>
<dbReference type="Gene3D" id="3.90.640.10">
    <property type="entry name" value="Actin, Chain A, domain 4"/>
    <property type="match status" value="2"/>
</dbReference>
<keyword evidence="2" id="KW-0963">Cytoplasm</keyword>
<keyword evidence="6" id="KW-1185">Reference proteome</keyword>